<sequence>MSNLGYNRKIGIFMPIKLQVETQSTEKPLAVSRVVTEFAKRVKSALWRQDTGKERLKYDAWIKKVAELESSEGAGYTHAQAIVQAAKDYPCLFRLFREYDLAAFDPNPDSHPQIRKFGESKGKGLDEVICEGKKQPYRQSLNWALDNAGTYRRTGNDPVTCPCDAAWYLYELAKEEPKDFLGKVNQVEMRGDSESEDVRNAKKSGRRSIAEIDMMLSELQAEDTGEQEN</sequence>
<gene>
    <name evidence="1" type="ORF">LCGC14_2925800</name>
</gene>
<proteinExistence type="predicted"/>
<dbReference type="AlphaFoldDB" id="A0A0F8XMQ2"/>
<dbReference type="EMBL" id="LAZR01058272">
    <property type="protein sequence ID" value="KKK70258.1"/>
    <property type="molecule type" value="Genomic_DNA"/>
</dbReference>
<evidence type="ECO:0000313" key="1">
    <source>
        <dbReference type="EMBL" id="KKK70258.1"/>
    </source>
</evidence>
<comment type="caution">
    <text evidence="1">The sequence shown here is derived from an EMBL/GenBank/DDBJ whole genome shotgun (WGS) entry which is preliminary data.</text>
</comment>
<name>A0A0F8XMQ2_9ZZZZ</name>
<accession>A0A0F8XMQ2</accession>
<reference evidence="1" key="1">
    <citation type="journal article" date="2015" name="Nature">
        <title>Complex archaea that bridge the gap between prokaryotes and eukaryotes.</title>
        <authorList>
            <person name="Spang A."/>
            <person name="Saw J.H."/>
            <person name="Jorgensen S.L."/>
            <person name="Zaremba-Niedzwiedzka K."/>
            <person name="Martijn J."/>
            <person name="Lind A.E."/>
            <person name="van Eijk R."/>
            <person name="Schleper C."/>
            <person name="Guy L."/>
            <person name="Ettema T.J."/>
        </authorList>
    </citation>
    <scope>NUCLEOTIDE SEQUENCE</scope>
</reference>
<protein>
    <submittedName>
        <fullName evidence="1">Uncharacterized protein</fullName>
    </submittedName>
</protein>
<organism evidence="1">
    <name type="scientific">marine sediment metagenome</name>
    <dbReference type="NCBI Taxonomy" id="412755"/>
    <lineage>
        <taxon>unclassified sequences</taxon>
        <taxon>metagenomes</taxon>
        <taxon>ecological metagenomes</taxon>
    </lineage>
</organism>